<evidence type="ECO:0000256" key="1">
    <source>
        <dbReference type="ARBA" id="ARBA00022670"/>
    </source>
</evidence>
<keyword evidence="4" id="KW-0862">Zinc</keyword>
<feature type="domain" description="JAB" evidence="6">
    <location>
        <begin position="28"/>
        <end position="123"/>
    </location>
</feature>
<organism evidence="7">
    <name type="scientific">Vibrio cyclitrophicus</name>
    <dbReference type="NCBI Taxonomy" id="47951"/>
    <lineage>
        <taxon>Bacteria</taxon>
        <taxon>Pseudomonadati</taxon>
        <taxon>Pseudomonadota</taxon>
        <taxon>Gammaproteobacteria</taxon>
        <taxon>Vibrionales</taxon>
        <taxon>Vibrionaceae</taxon>
        <taxon>Vibrio</taxon>
    </lineage>
</organism>
<protein>
    <recommendedName>
        <fullName evidence="6">JAB domain-containing protein</fullName>
    </recommendedName>
</protein>
<sequence length="153" mass="17630">MEFSSHQLRGLKVVLTEQAAKALCGYFQKRSDSESGGMLFGTFKDGLVEIKSISEPNFFDRRAKTRFILHKGKANKTIERFHKKGLHYLGDWHTHSEESPSPSREDINTIRSTFKESSHQLRFFIIMILSNKSLDNSYLSLTNGHREFLFNAT</sequence>
<reference evidence="7" key="2">
    <citation type="journal article" date="2018" name="Nature">
        <title>A major lineage of non-tailed dsDNA viruses as unrecognized killers of marine bacteria.</title>
        <authorList>
            <person name="Kauffman K.M."/>
            <person name="Hussain F.A."/>
            <person name="Yang J."/>
            <person name="Arevalo P."/>
            <person name="Brown J.M."/>
            <person name="Chang W.K."/>
            <person name="VanInsberghe D."/>
            <person name="Elsherbini J."/>
            <person name="Sharma R.S."/>
            <person name="Cutler M.B."/>
            <person name="Kelly L."/>
            <person name="Polz M.F."/>
        </authorList>
    </citation>
    <scope>NUCLEOTIDE SEQUENCE</scope>
    <source>
        <strain evidence="7">10N.222.46.E12</strain>
    </source>
</reference>
<keyword evidence="3" id="KW-0378">Hydrolase</keyword>
<dbReference type="GO" id="GO:0008237">
    <property type="term" value="F:metallopeptidase activity"/>
    <property type="evidence" value="ECO:0007669"/>
    <property type="project" value="UniProtKB-KW"/>
</dbReference>
<dbReference type="InterPro" id="IPR028090">
    <property type="entry name" value="JAB_dom_prok"/>
</dbReference>
<reference evidence="7" key="1">
    <citation type="submission" date="2016-07" db="EMBL/GenBank/DDBJ databases">
        <authorList>
            <person name="Kauffman K."/>
            <person name="Arevalo P."/>
            <person name="Polz M.F."/>
        </authorList>
    </citation>
    <scope>NUCLEOTIDE SEQUENCE</scope>
    <source>
        <strain evidence="7">10N.222.46.E12</strain>
    </source>
</reference>
<dbReference type="GO" id="GO:0046872">
    <property type="term" value="F:metal ion binding"/>
    <property type="evidence" value="ECO:0007669"/>
    <property type="project" value="UniProtKB-KW"/>
</dbReference>
<keyword evidence="1" id="KW-0645">Protease</keyword>
<evidence type="ECO:0000313" key="7">
    <source>
        <dbReference type="EMBL" id="PMP22193.1"/>
    </source>
</evidence>
<evidence type="ECO:0000256" key="3">
    <source>
        <dbReference type="ARBA" id="ARBA00022801"/>
    </source>
</evidence>
<evidence type="ECO:0000256" key="2">
    <source>
        <dbReference type="ARBA" id="ARBA00022723"/>
    </source>
</evidence>
<keyword evidence="5" id="KW-0482">Metalloprotease</keyword>
<comment type="caution">
    <text evidence="7">The sequence shown here is derived from an EMBL/GenBank/DDBJ whole genome shotgun (WGS) entry which is preliminary data.</text>
</comment>
<proteinExistence type="predicted"/>
<evidence type="ECO:0000259" key="6">
    <source>
        <dbReference type="Pfam" id="PF14464"/>
    </source>
</evidence>
<keyword evidence="2" id="KW-0479">Metal-binding</keyword>
<dbReference type="SUPFAM" id="SSF102712">
    <property type="entry name" value="JAB1/MPN domain"/>
    <property type="match status" value="1"/>
</dbReference>
<dbReference type="Gene3D" id="3.40.140.10">
    <property type="entry name" value="Cytidine Deaminase, domain 2"/>
    <property type="match status" value="1"/>
</dbReference>
<evidence type="ECO:0000256" key="5">
    <source>
        <dbReference type="ARBA" id="ARBA00023049"/>
    </source>
</evidence>
<dbReference type="Pfam" id="PF14464">
    <property type="entry name" value="Prok-JAB"/>
    <property type="match status" value="1"/>
</dbReference>
<gene>
    <name evidence="7" type="ORF">BCS90_25920</name>
</gene>
<dbReference type="AlphaFoldDB" id="A0A7Z1MDV5"/>
<evidence type="ECO:0000256" key="4">
    <source>
        <dbReference type="ARBA" id="ARBA00022833"/>
    </source>
</evidence>
<name>A0A7Z1MDV5_9VIBR</name>
<dbReference type="GO" id="GO:0006508">
    <property type="term" value="P:proteolysis"/>
    <property type="evidence" value="ECO:0007669"/>
    <property type="project" value="UniProtKB-KW"/>
</dbReference>
<accession>A0A7Z1MDV5</accession>
<dbReference type="EMBL" id="MDBS01000083">
    <property type="protein sequence ID" value="PMP22193.1"/>
    <property type="molecule type" value="Genomic_DNA"/>
</dbReference>